<dbReference type="OrthoDB" id="5387895at2759"/>
<comment type="caution">
    <text evidence="2">The sequence shown here is derived from an EMBL/GenBank/DDBJ whole genome shotgun (WGS) entry which is preliminary data.</text>
</comment>
<protein>
    <submittedName>
        <fullName evidence="2">Uncharacterized protein</fullName>
    </submittedName>
</protein>
<feature type="region of interest" description="Disordered" evidence="1">
    <location>
        <begin position="257"/>
        <end position="278"/>
    </location>
</feature>
<dbReference type="EMBL" id="CALLCH030000015">
    <property type="protein sequence ID" value="CAI4216406.1"/>
    <property type="molecule type" value="Genomic_DNA"/>
</dbReference>
<keyword evidence="3" id="KW-1185">Reference proteome</keyword>
<evidence type="ECO:0000256" key="1">
    <source>
        <dbReference type="SAM" id="MobiDB-lite"/>
    </source>
</evidence>
<gene>
    <name evidence="2" type="ORF">PPNO1_LOCUS6061</name>
</gene>
<name>A0A9P1H6T0_9PEZI</name>
<evidence type="ECO:0000313" key="3">
    <source>
        <dbReference type="Proteomes" id="UP000838763"/>
    </source>
</evidence>
<feature type="region of interest" description="Disordered" evidence="1">
    <location>
        <begin position="1"/>
        <end position="66"/>
    </location>
</feature>
<dbReference type="Proteomes" id="UP000838763">
    <property type="component" value="Unassembled WGS sequence"/>
</dbReference>
<organism evidence="2 3">
    <name type="scientific">Parascedosporium putredinis</name>
    <dbReference type="NCBI Taxonomy" id="1442378"/>
    <lineage>
        <taxon>Eukaryota</taxon>
        <taxon>Fungi</taxon>
        <taxon>Dikarya</taxon>
        <taxon>Ascomycota</taxon>
        <taxon>Pezizomycotina</taxon>
        <taxon>Sordariomycetes</taxon>
        <taxon>Hypocreomycetidae</taxon>
        <taxon>Microascales</taxon>
        <taxon>Microascaceae</taxon>
        <taxon>Parascedosporium</taxon>
    </lineage>
</organism>
<sequence>MPTAPTSELSQLSLDSSMPPLLAGAPGRTRGQIREDVSSSEDDTDSHGSATAGDSDEDEDSSLVRSPTRLTYHLGGLPRSIQGAARDAFQDPPKITLQCCRLKDGVYAFQMTELLAKQTLYNRNSNTPLSLTVHGYPAEVGHPFTDISNFHLDLLAESLHCDLVDPECDRDGDLDESQKFRPDIFTAPHRGKKPLKRGDLEQTLFRMLLDNKQLFNELYSLTRYTDPIKDPFRRLSQRAARVFAELDTYCSELHNASVSGPRSLSPSSSSSVSPAGSLAPRTETPCNVSWAAHHILGIVSSIRAAVYPLHASTPFQRIGAARALVRILSGVSDRNGDVNPGSVPAERNLYARLIGTSDEDFVIAILVDIPEASSHFLHNLEVVQDRLKVHGAPPSYIGKFSNLISTLRGYPQPGSSRSSPVGQVLKDIVRDHPHLEMLSESNKLNKPGSGRALIPS</sequence>
<accession>A0A9P1H6T0</accession>
<reference evidence="2" key="1">
    <citation type="submission" date="2022-11" db="EMBL/GenBank/DDBJ databases">
        <authorList>
            <person name="Scott C."/>
            <person name="Bruce N."/>
        </authorList>
    </citation>
    <scope>NUCLEOTIDE SEQUENCE</scope>
</reference>
<proteinExistence type="predicted"/>
<feature type="compositionally biased region" description="Polar residues" evidence="1">
    <location>
        <begin position="1"/>
        <end position="16"/>
    </location>
</feature>
<evidence type="ECO:0000313" key="2">
    <source>
        <dbReference type="EMBL" id="CAI4216406.1"/>
    </source>
</evidence>
<dbReference type="AlphaFoldDB" id="A0A9P1H6T0"/>